<organism evidence="2 3">
    <name type="scientific">Amedibacterium intestinale</name>
    <dbReference type="NCBI Taxonomy" id="2583452"/>
    <lineage>
        <taxon>Bacteria</taxon>
        <taxon>Bacillati</taxon>
        <taxon>Bacillota</taxon>
        <taxon>Erysipelotrichia</taxon>
        <taxon>Erysipelotrichales</taxon>
        <taxon>Erysipelotrichaceae</taxon>
        <taxon>Amedibacterium</taxon>
    </lineage>
</organism>
<dbReference type="KEGG" id="aarg:Aargi30884_08110"/>
<dbReference type="AlphaFoldDB" id="A0A6N4TG75"/>
<reference evidence="3" key="1">
    <citation type="submission" date="2019-05" db="EMBL/GenBank/DDBJ databases">
        <title>Complete genome sequencing of Absiella argi strain JCM 30884.</title>
        <authorList>
            <person name="Sakamoto M."/>
            <person name="Murakami T."/>
            <person name="Mori H."/>
        </authorList>
    </citation>
    <scope>NUCLEOTIDE SEQUENCE [LARGE SCALE GENOMIC DNA]</scope>
    <source>
        <strain evidence="3">JCM 30884</strain>
    </source>
</reference>
<proteinExistence type="predicted"/>
<evidence type="ECO:0000313" key="3">
    <source>
        <dbReference type="Proteomes" id="UP000464754"/>
    </source>
</evidence>
<evidence type="ECO:0000256" key="1">
    <source>
        <dbReference type="SAM" id="SignalP"/>
    </source>
</evidence>
<dbReference type="RefSeq" id="WP_163051566.1">
    <property type="nucleotide sequence ID" value="NZ_AP019695.1"/>
</dbReference>
<sequence length="69" mass="8270">MKKILFGILVTLTFISTGTIQAKAIENNNQISTYKDVKEWRYKIMNGRLYKRLFNLSKEKWETDWILVQ</sequence>
<keyword evidence="3" id="KW-1185">Reference proteome</keyword>
<accession>A0A6N4TG75</accession>
<protein>
    <submittedName>
        <fullName evidence="2">Uncharacterized protein</fullName>
    </submittedName>
</protein>
<feature type="chain" id="PRO_5038357217" evidence="1">
    <location>
        <begin position="23"/>
        <end position="69"/>
    </location>
</feature>
<evidence type="ECO:0000313" key="2">
    <source>
        <dbReference type="EMBL" id="BBK21908.1"/>
    </source>
</evidence>
<dbReference type="EMBL" id="AP019695">
    <property type="protein sequence ID" value="BBK21908.1"/>
    <property type="molecule type" value="Genomic_DNA"/>
</dbReference>
<feature type="signal peptide" evidence="1">
    <location>
        <begin position="1"/>
        <end position="22"/>
    </location>
</feature>
<name>A0A6N4TG75_9FIRM</name>
<gene>
    <name evidence="2" type="ORF">Aargi30884_08110</name>
</gene>
<dbReference type="Proteomes" id="UP000464754">
    <property type="component" value="Chromosome"/>
</dbReference>
<keyword evidence="1" id="KW-0732">Signal</keyword>